<sequence>MTDFGESERDLTVSEIPVTESGERERERERSTVSEILVRERAVTESGERERDIGEREGDFALGIQAGCVFTVHNPPETSPVQAGPTMAEEAQVQVELVLPTLETLLEDTLNMPSDTGDRWYVLCLEVLEEPSSSRRSPACHGGAQPYRVRWGMAFGEYGLGGEDFARVRAGRQVSRPEPESAGLLPQLNDLLIYGPGSTIRSALTLQEWLGDPRGLRDSVFDSSRTFALMKFLGLAYQLIDDVLDFTGTTASLGKPSLLDIRHALEYLGKSNKIQRARELASQNAKLAAVAIESLPESDDEDVQRSRRALVDITHRIKLVEVEKFSIQENLNCARELAASHGIYGEKHKQKDVYYETNAASTKEALLGFLKTLVGNYIPISPVRDDVAAAYKKGMEWKASKMLLPYKQLCSEKR</sequence>
<evidence type="ECO:0000256" key="5">
    <source>
        <dbReference type="ARBA" id="ARBA00022842"/>
    </source>
</evidence>
<dbReference type="SUPFAM" id="SSF48576">
    <property type="entry name" value="Terpenoid synthases"/>
    <property type="match status" value="1"/>
</dbReference>
<dbReference type="InterPro" id="IPR033749">
    <property type="entry name" value="Polyprenyl_synt_CS"/>
</dbReference>
<keyword evidence="5" id="KW-0460">Magnesium</keyword>
<name>A0AAP0NPN5_9MAGN</name>
<dbReference type="Pfam" id="PF00348">
    <property type="entry name" value="polyprenyl_synt"/>
    <property type="match status" value="1"/>
</dbReference>
<evidence type="ECO:0000256" key="4">
    <source>
        <dbReference type="ARBA" id="ARBA00022723"/>
    </source>
</evidence>
<keyword evidence="6" id="KW-0414">Isoprene biosynthesis</keyword>
<evidence type="ECO:0000256" key="6">
    <source>
        <dbReference type="ARBA" id="ARBA00023229"/>
    </source>
</evidence>
<evidence type="ECO:0000256" key="3">
    <source>
        <dbReference type="ARBA" id="ARBA00022679"/>
    </source>
</evidence>
<dbReference type="PROSITE" id="PS00444">
    <property type="entry name" value="POLYPRENYL_SYNTHASE_2"/>
    <property type="match status" value="1"/>
</dbReference>
<gene>
    <name evidence="9" type="ORF">Syun_020446</name>
</gene>
<dbReference type="GO" id="GO:0006744">
    <property type="term" value="P:ubiquinone biosynthetic process"/>
    <property type="evidence" value="ECO:0007669"/>
    <property type="project" value="TreeGrafter"/>
</dbReference>
<evidence type="ECO:0000256" key="1">
    <source>
        <dbReference type="ARBA" id="ARBA00001946"/>
    </source>
</evidence>
<dbReference type="GO" id="GO:0046872">
    <property type="term" value="F:metal ion binding"/>
    <property type="evidence" value="ECO:0007669"/>
    <property type="project" value="UniProtKB-KW"/>
</dbReference>
<dbReference type="EMBL" id="JBBNAF010000009">
    <property type="protein sequence ID" value="KAK9113649.1"/>
    <property type="molecule type" value="Genomic_DNA"/>
</dbReference>
<evidence type="ECO:0000256" key="8">
    <source>
        <dbReference type="SAM" id="MobiDB-lite"/>
    </source>
</evidence>
<feature type="region of interest" description="Disordered" evidence="8">
    <location>
        <begin position="1"/>
        <end position="32"/>
    </location>
</feature>
<keyword evidence="4" id="KW-0479">Metal-binding</keyword>
<dbReference type="PANTHER" id="PTHR12001:SF69">
    <property type="entry name" value="ALL TRANS-POLYPRENYL-DIPHOSPHATE SYNTHASE PDSS1"/>
    <property type="match status" value="1"/>
</dbReference>
<protein>
    <submittedName>
        <fullName evidence="9">Uncharacterized protein</fullName>
    </submittedName>
</protein>
<dbReference type="Proteomes" id="UP001420932">
    <property type="component" value="Unassembled WGS sequence"/>
</dbReference>
<dbReference type="GO" id="GO:0008299">
    <property type="term" value="P:isoprenoid biosynthetic process"/>
    <property type="evidence" value="ECO:0007669"/>
    <property type="project" value="UniProtKB-KW"/>
</dbReference>
<dbReference type="InterPro" id="IPR000092">
    <property type="entry name" value="Polyprenyl_synt"/>
</dbReference>
<feature type="compositionally biased region" description="Basic and acidic residues" evidence="8">
    <location>
        <begin position="1"/>
        <end position="12"/>
    </location>
</feature>
<organism evidence="9 10">
    <name type="scientific">Stephania yunnanensis</name>
    <dbReference type="NCBI Taxonomy" id="152371"/>
    <lineage>
        <taxon>Eukaryota</taxon>
        <taxon>Viridiplantae</taxon>
        <taxon>Streptophyta</taxon>
        <taxon>Embryophyta</taxon>
        <taxon>Tracheophyta</taxon>
        <taxon>Spermatophyta</taxon>
        <taxon>Magnoliopsida</taxon>
        <taxon>Ranunculales</taxon>
        <taxon>Menispermaceae</taxon>
        <taxon>Menispermoideae</taxon>
        <taxon>Cissampelideae</taxon>
        <taxon>Stephania</taxon>
    </lineage>
</organism>
<dbReference type="GO" id="GO:0004659">
    <property type="term" value="F:prenyltransferase activity"/>
    <property type="evidence" value="ECO:0007669"/>
    <property type="project" value="InterPro"/>
</dbReference>
<keyword evidence="3 7" id="KW-0808">Transferase</keyword>
<keyword evidence="10" id="KW-1185">Reference proteome</keyword>
<comment type="caution">
    <text evidence="9">The sequence shown here is derived from an EMBL/GenBank/DDBJ whole genome shotgun (WGS) entry which is preliminary data.</text>
</comment>
<evidence type="ECO:0000256" key="2">
    <source>
        <dbReference type="ARBA" id="ARBA00006706"/>
    </source>
</evidence>
<dbReference type="InterPro" id="IPR008949">
    <property type="entry name" value="Isoprenoid_synthase_dom_sf"/>
</dbReference>
<dbReference type="GO" id="GO:1990234">
    <property type="term" value="C:transferase complex"/>
    <property type="evidence" value="ECO:0007669"/>
    <property type="project" value="TreeGrafter"/>
</dbReference>
<dbReference type="PANTHER" id="PTHR12001">
    <property type="entry name" value="GERANYLGERANYL PYROPHOSPHATE SYNTHASE"/>
    <property type="match status" value="1"/>
</dbReference>
<evidence type="ECO:0000313" key="10">
    <source>
        <dbReference type="Proteomes" id="UP001420932"/>
    </source>
</evidence>
<proteinExistence type="inferred from homology"/>
<evidence type="ECO:0000313" key="9">
    <source>
        <dbReference type="EMBL" id="KAK9113649.1"/>
    </source>
</evidence>
<reference evidence="9 10" key="1">
    <citation type="submission" date="2024-01" db="EMBL/GenBank/DDBJ databases">
        <title>Genome assemblies of Stephania.</title>
        <authorList>
            <person name="Yang L."/>
        </authorList>
    </citation>
    <scope>NUCLEOTIDE SEQUENCE [LARGE SCALE GENOMIC DNA]</scope>
    <source>
        <strain evidence="9">YNDBR</strain>
        <tissue evidence="9">Leaf</tissue>
    </source>
</reference>
<dbReference type="AlphaFoldDB" id="A0AAP0NPN5"/>
<accession>A0AAP0NPN5</accession>
<dbReference type="Gene3D" id="1.10.600.10">
    <property type="entry name" value="Farnesyl Diphosphate Synthase"/>
    <property type="match status" value="1"/>
</dbReference>
<comment type="similarity">
    <text evidence="2 7">Belongs to the FPP/GGPP synthase family.</text>
</comment>
<feature type="compositionally biased region" description="Basic and acidic residues" evidence="8">
    <location>
        <begin position="21"/>
        <end position="32"/>
    </location>
</feature>
<comment type="cofactor">
    <cofactor evidence="1">
        <name>Mg(2+)</name>
        <dbReference type="ChEBI" id="CHEBI:18420"/>
    </cofactor>
</comment>
<evidence type="ECO:0000256" key="7">
    <source>
        <dbReference type="RuleBase" id="RU004466"/>
    </source>
</evidence>